<dbReference type="EMBL" id="LDAU01000170">
    <property type="protein sequence ID" value="KRX01549.1"/>
    <property type="molecule type" value="Genomic_DNA"/>
</dbReference>
<dbReference type="GO" id="GO:0046961">
    <property type="term" value="F:proton-transporting ATPase activity, rotational mechanism"/>
    <property type="evidence" value="ECO:0007669"/>
    <property type="project" value="InterPro"/>
</dbReference>
<keyword evidence="4 5" id="KW-0406">Ion transport</keyword>
<dbReference type="GO" id="GO:0000221">
    <property type="term" value="C:vacuolar proton-transporting V-type ATPase, V1 domain"/>
    <property type="evidence" value="ECO:0007669"/>
    <property type="project" value="TreeGrafter"/>
</dbReference>
<dbReference type="OMA" id="GRWECES"/>
<dbReference type="PANTHER" id="PTHR12713:SF11">
    <property type="entry name" value="V-TYPE PROTON ATPASE SUBUNIT G"/>
    <property type="match status" value="1"/>
</dbReference>
<keyword evidence="2 5" id="KW-0813">Transport</keyword>
<organism evidence="7 8">
    <name type="scientific">Pseudocohnilembus persalinus</name>
    <name type="common">Ciliate</name>
    <dbReference type="NCBI Taxonomy" id="266149"/>
    <lineage>
        <taxon>Eukaryota</taxon>
        <taxon>Sar</taxon>
        <taxon>Alveolata</taxon>
        <taxon>Ciliophora</taxon>
        <taxon>Intramacronucleata</taxon>
        <taxon>Oligohymenophorea</taxon>
        <taxon>Scuticociliatia</taxon>
        <taxon>Philasterida</taxon>
        <taxon>Pseudocohnilembidae</taxon>
        <taxon>Pseudocohnilembus</taxon>
    </lineage>
</organism>
<dbReference type="GO" id="GO:0016887">
    <property type="term" value="F:ATP hydrolysis activity"/>
    <property type="evidence" value="ECO:0007669"/>
    <property type="project" value="TreeGrafter"/>
</dbReference>
<evidence type="ECO:0000256" key="3">
    <source>
        <dbReference type="ARBA" id="ARBA00022781"/>
    </source>
</evidence>
<evidence type="ECO:0000256" key="6">
    <source>
        <dbReference type="SAM" id="Coils"/>
    </source>
</evidence>
<keyword evidence="8" id="KW-1185">Reference proteome</keyword>
<dbReference type="Gene3D" id="1.20.5.2950">
    <property type="match status" value="1"/>
</dbReference>
<gene>
    <name evidence="7" type="ORF">PPERSA_01452</name>
</gene>
<feature type="coiled-coil region" evidence="6">
    <location>
        <begin position="9"/>
        <end position="43"/>
    </location>
</feature>
<dbReference type="FunCoup" id="A0A0V0QH37">
    <property type="interactions" value="41"/>
</dbReference>
<sequence>MSGQENWAVGKLLEAEKKANGLIQEAEQERQKYQALAQESASQTVQNFRQEQEAQFQAKVADLRKTDDYSELQKQTEKEVSEIRSQYEKNKKQVIGSLIDACLDVKVEIHPTVRDTIRSRFGLKKV</sequence>
<dbReference type="InterPro" id="IPR005124">
    <property type="entry name" value="V-ATPase_G"/>
</dbReference>
<protein>
    <recommendedName>
        <fullName evidence="5">V-type proton ATPase subunit G</fullName>
    </recommendedName>
</protein>
<evidence type="ECO:0000313" key="7">
    <source>
        <dbReference type="EMBL" id="KRX01549.1"/>
    </source>
</evidence>
<evidence type="ECO:0000256" key="2">
    <source>
        <dbReference type="ARBA" id="ARBA00022448"/>
    </source>
</evidence>
<comment type="caution">
    <text evidence="7">The sequence shown here is derived from an EMBL/GenBank/DDBJ whole genome shotgun (WGS) entry which is preliminary data.</text>
</comment>
<evidence type="ECO:0000256" key="4">
    <source>
        <dbReference type="ARBA" id="ARBA00023065"/>
    </source>
</evidence>
<dbReference type="InParanoid" id="A0A0V0QH37"/>
<name>A0A0V0QH37_PSEPJ</name>
<keyword evidence="3 5" id="KW-0375">Hydrogen ion transport</keyword>
<comment type="function">
    <text evidence="5">Subunit of the V1 complex of vacuolar(H+)-ATPase (V-ATPase), a multisubunit enzyme composed of a peripheral complex (V1) that hydrolyzes ATP and a membrane integral complex (V0) that translocates protons. V-ATPase is responsible for acidifying and maintaining the pH of intracellular compartments and in some cell types, is targeted to the plasma membrane, where it is responsible for acidifying the extracellular environment.</text>
</comment>
<dbReference type="Proteomes" id="UP000054937">
    <property type="component" value="Unassembled WGS sequence"/>
</dbReference>
<dbReference type="PANTHER" id="PTHR12713">
    <property type="entry name" value="VACUOLAR ATP SYNTHASE SUBUNIT G"/>
    <property type="match status" value="1"/>
</dbReference>
<comment type="similarity">
    <text evidence="1 5">Belongs to the V-ATPase G subunit family.</text>
</comment>
<dbReference type="NCBIfam" id="TIGR01147">
    <property type="entry name" value="V_ATP_synt_G"/>
    <property type="match status" value="1"/>
</dbReference>
<keyword evidence="6" id="KW-0175">Coiled coil</keyword>
<dbReference type="OrthoDB" id="250802at2759"/>
<dbReference type="AlphaFoldDB" id="A0A0V0QH37"/>
<proteinExistence type="inferred from homology"/>
<evidence type="ECO:0000313" key="8">
    <source>
        <dbReference type="Proteomes" id="UP000054937"/>
    </source>
</evidence>
<evidence type="ECO:0000256" key="5">
    <source>
        <dbReference type="RuleBase" id="RU364019"/>
    </source>
</evidence>
<reference evidence="7 8" key="1">
    <citation type="journal article" date="2015" name="Sci. Rep.">
        <title>Genome of the facultative scuticociliatosis pathogen Pseudocohnilembus persalinus provides insight into its virulence through horizontal gene transfer.</title>
        <authorList>
            <person name="Xiong J."/>
            <person name="Wang G."/>
            <person name="Cheng J."/>
            <person name="Tian M."/>
            <person name="Pan X."/>
            <person name="Warren A."/>
            <person name="Jiang C."/>
            <person name="Yuan D."/>
            <person name="Miao W."/>
        </authorList>
    </citation>
    <scope>NUCLEOTIDE SEQUENCE [LARGE SCALE GENOMIC DNA]</scope>
    <source>
        <strain evidence="7">36N120E</strain>
    </source>
</reference>
<comment type="subunit">
    <text evidence="5">V-ATPase is a heteromultimeric enzyme made up of two complexes: the ATP-hydrolytic V1 complex and the proton translocation V0 complex.</text>
</comment>
<dbReference type="Pfam" id="PF03179">
    <property type="entry name" value="V-ATPase_G"/>
    <property type="match status" value="1"/>
</dbReference>
<accession>A0A0V0QH37</accession>
<evidence type="ECO:0000256" key="1">
    <source>
        <dbReference type="ARBA" id="ARBA00010066"/>
    </source>
</evidence>